<dbReference type="Proteomes" id="UP001459277">
    <property type="component" value="Unassembled WGS sequence"/>
</dbReference>
<dbReference type="GO" id="GO:0003723">
    <property type="term" value="F:RNA binding"/>
    <property type="evidence" value="ECO:0007669"/>
    <property type="project" value="InterPro"/>
</dbReference>
<dbReference type="GO" id="GO:0005576">
    <property type="term" value="C:extracellular region"/>
    <property type="evidence" value="ECO:0007669"/>
    <property type="project" value="TreeGrafter"/>
</dbReference>
<gene>
    <name evidence="7" type="ORF">SO802_001144</name>
</gene>
<evidence type="ECO:0000256" key="4">
    <source>
        <dbReference type="ARBA" id="ARBA00022801"/>
    </source>
</evidence>
<evidence type="ECO:0000256" key="5">
    <source>
        <dbReference type="ARBA" id="ARBA00023239"/>
    </source>
</evidence>
<keyword evidence="2" id="KW-0540">Nuclease</keyword>
<dbReference type="GO" id="GO:0006401">
    <property type="term" value="P:RNA catabolic process"/>
    <property type="evidence" value="ECO:0007669"/>
    <property type="project" value="TreeGrafter"/>
</dbReference>
<proteinExistence type="inferred from homology"/>
<dbReference type="SUPFAM" id="SSF55895">
    <property type="entry name" value="Ribonuclease Rh-like"/>
    <property type="match status" value="1"/>
</dbReference>
<dbReference type="GO" id="GO:0016787">
    <property type="term" value="F:hydrolase activity"/>
    <property type="evidence" value="ECO:0007669"/>
    <property type="project" value="UniProtKB-KW"/>
</dbReference>
<accession>A0AAW2DXI7</accession>
<dbReference type="AlphaFoldDB" id="A0AAW2DXI7"/>
<dbReference type="GO" id="GO:0033897">
    <property type="term" value="F:ribonuclease T2 activity"/>
    <property type="evidence" value="ECO:0007669"/>
    <property type="project" value="InterPro"/>
</dbReference>
<comment type="similarity">
    <text evidence="1 6">Belongs to the RNase T2 family.</text>
</comment>
<dbReference type="PANTHER" id="PTHR11240">
    <property type="entry name" value="RIBONUCLEASE T2"/>
    <property type="match status" value="1"/>
</dbReference>
<evidence type="ECO:0000256" key="3">
    <source>
        <dbReference type="ARBA" id="ARBA00022759"/>
    </source>
</evidence>
<organism evidence="7 8">
    <name type="scientific">Lithocarpus litseifolius</name>
    <dbReference type="NCBI Taxonomy" id="425828"/>
    <lineage>
        <taxon>Eukaryota</taxon>
        <taxon>Viridiplantae</taxon>
        <taxon>Streptophyta</taxon>
        <taxon>Embryophyta</taxon>
        <taxon>Tracheophyta</taxon>
        <taxon>Spermatophyta</taxon>
        <taxon>Magnoliopsida</taxon>
        <taxon>eudicotyledons</taxon>
        <taxon>Gunneridae</taxon>
        <taxon>Pentapetalae</taxon>
        <taxon>rosids</taxon>
        <taxon>fabids</taxon>
        <taxon>Fagales</taxon>
        <taxon>Fagaceae</taxon>
        <taxon>Lithocarpus</taxon>
    </lineage>
</organism>
<dbReference type="EMBL" id="JAZDWU010000001">
    <property type="protein sequence ID" value="KAL0014075.1"/>
    <property type="molecule type" value="Genomic_DNA"/>
</dbReference>
<reference evidence="7 8" key="1">
    <citation type="submission" date="2024-01" db="EMBL/GenBank/DDBJ databases">
        <title>A telomere-to-telomere, gap-free genome of sweet tea (Lithocarpus litseifolius).</title>
        <authorList>
            <person name="Zhou J."/>
        </authorList>
    </citation>
    <scope>NUCLEOTIDE SEQUENCE [LARGE SCALE GENOMIC DNA]</scope>
    <source>
        <strain evidence="7">Zhou-2022a</strain>
        <tissue evidence="7">Leaf</tissue>
    </source>
</reference>
<keyword evidence="5" id="KW-0456">Lyase</keyword>
<keyword evidence="3" id="KW-0255">Endonuclease</keyword>
<dbReference type="PANTHER" id="PTHR11240:SF75">
    <property type="entry name" value="RIBONUCLEASE 3"/>
    <property type="match status" value="1"/>
</dbReference>
<sequence length="148" mass="17137">MVGLYSLSFADLKLEIQLINDWPNLNRSHGSFWRYQWKKHGTCSETKYDQLQYFNNTLTLKKKFDILDTLAKASITTDTAARYESSKITAAIQQKTGFTPRLWCKKGKLLEISLCVNTGLADMHRPSVLLNYQRNVYQVKVHFPDKDA</sequence>
<evidence type="ECO:0000313" key="7">
    <source>
        <dbReference type="EMBL" id="KAL0014075.1"/>
    </source>
</evidence>
<dbReference type="Pfam" id="PF00445">
    <property type="entry name" value="Ribonuclease_T2"/>
    <property type="match status" value="1"/>
</dbReference>
<evidence type="ECO:0000256" key="1">
    <source>
        <dbReference type="ARBA" id="ARBA00007469"/>
    </source>
</evidence>
<dbReference type="InterPro" id="IPR001568">
    <property type="entry name" value="RNase_T2-like"/>
</dbReference>
<protein>
    <submittedName>
        <fullName evidence="7">Uncharacterized protein</fullName>
    </submittedName>
</protein>
<evidence type="ECO:0000256" key="2">
    <source>
        <dbReference type="ARBA" id="ARBA00022722"/>
    </source>
</evidence>
<evidence type="ECO:0000313" key="8">
    <source>
        <dbReference type="Proteomes" id="UP001459277"/>
    </source>
</evidence>
<dbReference type="CDD" id="cd00374">
    <property type="entry name" value="RNase_T2"/>
    <property type="match status" value="1"/>
</dbReference>
<comment type="caution">
    <text evidence="7">The sequence shown here is derived from an EMBL/GenBank/DDBJ whole genome shotgun (WGS) entry which is preliminary data.</text>
</comment>
<dbReference type="InterPro" id="IPR033130">
    <property type="entry name" value="RNase_T2_His_AS_2"/>
</dbReference>
<keyword evidence="4" id="KW-0378">Hydrolase</keyword>
<name>A0AAW2DXI7_9ROSI</name>
<keyword evidence="8" id="KW-1185">Reference proteome</keyword>
<dbReference type="PROSITE" id="PS00531">
    <property type="entry name" value="RNASE_T2_2"/>
    <property type="match status" value="1"/>
</dbReference>
<evidence type="ECO:0000256" key="6">
    <source>
        <dbReference type="RuleBase" id="RU004328"/>
    </source>
</evidence>
<dbReference type="Gene3D" id="3.90.730.10">
    <property type="entry name" value="Ribonuclease T2-like"/>
    <property type="match status" value="1"/>
</dbReference>
<dbReference type="InterPro" id="IPR036430">
    <property type="entry name" value="RNase_T2-like_sf"/>
</dbReference>